<dbReference type="RefSeq" id="XP_060449999.1">
    <property type="nucleotide sequence ID" value="XM_060581765.1"/>
</dbReference>
<protein>
    <submittedName>
        <fullName evidence="1">Uncharacterized protein</fullName>
    </submittedName>
</protein>
<keyword evidence="2" id="KW-1185">Reference proteome</keyword>
<sequence>MIPVVTHQTMANHPSNPRFGISVAIPPPGPSPGICHAILVRQNTWRATPSTSPSKLCVAMAWCNVDLQMQFGTWIKTCLGHCLPASQPRQKPLTLRTYPRIAPTDTIENAIPFLTRWTQLGTSWKAESMVLSGAYRLPAHSFLSFPFFSISNSGPLSTSFPP</sequence>
<proteinExistence type="predicted"/>
<evidence type="ECO:0000313" key="2">
    <source>
        <dbReference type="Proteomes" id="UP001243989"/>
    </source>
</evidence>
<name>A0AAJ0EIB1_9PEZI</name>
<reference evidence="1" key="1">
    <citation type="submission" date="2021-06" db="EMBL/GenBank/DDBJ databases">
        <title>Comparative genomics, transcriptomics and evolutionary studies reveal genomic signatures of adaptation to plant cell wall in hemibiotrophic fungi.</title>
        <authorList>
            <consortium name="DOE Joint Genome Institute"/>
            <person name="Baroncelli R."/>
            <person name="Diaz J.F."/>
            <person name="Benocci T."/>
            <person name="Peng M."/>
            <person name="Battaglia E."/>
            <person name="Haridas S."/>
            <person name="Andreopoulos W."/>
            <person name="Labutti K."/>
            <person name="Pangilinan J."/>
            <person name="Floch G.L."/>
            <person name="Makela M.R."/>
            <person name="Henrissat B."/>
            <person name="Grigoriev I.V."/>
            <person name="Crouch J.A."/>
            <person name="De Vries R.P."/>
            <person name="Sukno S.A."/>
            <person name="Thon M.R."/>
        </authorList>
    </citation>
    <scope>NUCLEOTIDE SEQUENCE</scope>
    <source>
        <strain evidence="1">CBS 102054</strain>
    </source>
</reference>
<evidence type="ECO:0000313" key="1">
    <source>
        <dbReference type="EMBL" id="KAK1641392.1"/>
    </source>
</evidence>
<comment type="caution">
    <text evidence="1">The sequence shown here is derived from an EMBL/GenBank/DDBJ whole genome shotgun (WGS) entry which is preliminary data.</text>
</comment>
<dbReference type="Proteomes" id="UP001243989">
    <property type="component" value="Unassembled WGS sequence"/>
</dbReference>
<dbReference type="EMBL" id="JAHMHQ010000003">
    <property type="protein sequence ID" value="KAK1641392.1"/>
    <property type="molecule type" value="Genomic_DNA"/>
</dbReference>
<dbReference type="GeneID" id="85466627"/>
<organism evidence="1 2">
    <name type="scientific">Colletotrichum phormii</name>
    <dbReference type="NCBI Taxonomy" id="359342"/>
    <lineage>
        <taxon>Eukaryota</taxon>
        <taxon>Fungi</taxon>
        <taxon>Dikarya</taxon>
        <taxon>Ascomycota</taxon>
        <taxon>Pezizomycotina</taxon>
        <taxon>Sordariomycetes</taxon>
        <taxon>Hypocreomycetidae</taxon>
        <taxon>Glomerellales</taxon>
        <taxon>Glomerellaceae</taxon>
        <taxon>Colletotrichum</taxon>
        <taxon>Colletotrichum acutatum species complex</taxon>
    </lineage>
</organism>
<accession>A0AAJ0EIB1</accession>
<gene>
    <name evidence="1" type="ORF">BDP81DRAFT_132840</name>
</gene>
<dbReference type="AlphaFoldDB" id="A0AAJ0EIB1"/>